<evidence type="ECO:0000313" key="1">
    <source>
        <dbReference type="EMBL" id="KGF53722.1"/>
    </source>
</evidence>
<name>A0A096CFQ0_FLAPL</name>
<evidence type="ECO:0000313" key="2">
    <source>
        <dbReference type="Proteomes" id="UP000029585"/>
    </source>
</evidence>
<gene>
    <name evidence="1" type="ORF">HMPREF9460_03542</name>
</gene>
<sequence>MLKITDLEVKSQSLGNKFWLVEVSPAFAYLNNRKTDTILGYRYTVALPEKGLEKINVRIDGDKLMDSPDGYVEVRFDGLEVFIYWSQGQPQVGAKATGIHLVNPKA</sequence>
<proteinExistence type="predicted"/>
<dbReference type="EMBL" id="ADLO01000105">
    <property type="protein sequence ID" value="KGF53722.1"/>
    <property type="molecule type" value="Genomic_DNA"/>
</dbReference>
<dbReference type="AlphaFoldDB" id="A0A096CFQ0"/>
<accession>A0A096CFQ0</accession>
<reference evidence="1 2" key="1">
    <citation type="submission" date="2011-08" db="EMBL/GenBank/DDBJ databases">
        <title>The Genome Sequence of Clostridium orbiscindens 1_3_50AFAA.</title>
        <authorList>
            <consortium name="The Broad Institute Genome Sequencing Platform"/>
            <person name="Earl A."/>
            <person name="Ward D."/>
            <person name="Feldgarden M."/>
            <person name="Gevers D."/>
            <person name="Daigneault M."/>
            <person name="Strauss J."/>
            <person name="Allen-Vercoe E."/>
            <person name="Young S.K."/>
            <person name="Zeng Q."/>
            <person name="Gargeya S."/>
            <person name="Fitzgerald M."/>
            <person name="Haas B."/>
            <person name="Abouelleil A."/>
            <person name="Alvarado L."/>
            <person name="Arachchi H.M."/>
            <person name="Berlin A."/>
            <person name="Brown A."/>
            <person name="Chapman S.B."/>
            <person name="Chen Z."/>
            <person name="Dunbar C."/>
            <person name="Freedman E."/>
            <person name="Gearin G."/>
            <person name="Gellesch M."/>
            <person name="Goldberg J."/>
            <person name="Griggs A."/>
            <person name="Gujja S."/>
            <person name="Heiman D."/>
            <person name="Howarth C."/>
            <person name="Larson L."/>
            <person name="Lui A."/>
            <person name="MacDonald P.J.P."/>
            <person name="Montmayeur A."/>
            <person name="Murphy C."/>
            <person name="Neiman D."/>
            <person name="Pearson M."/>
            <person name="Priest M."/>
            <person name="Roberts A."/>
            <person name="Saif S."/>
            <person name="Shea T."/>
            <person name="Shenoy N."/>
            <person name="Sisk P."/>
            <person name="Stolte C."/>
            <person name="Sykes S."/>
            <person name="Wortman J."/>
            <person name="Nusbaum C."/>
            <person name="Birren B."/>
        </authorList>
    </citation>
    <scope>NUCLEOTIDE SEQUENCE [LARGE SCALE GENOMIC DNA]</scope>
    <source>
        <strain evidence="1 2">1_3_50AFAA</strain>
    </source>
</reference>
<protein>
    <submittedName>
        <fullName evidence="1">Uncharacterized protein</fullName>
    </submittedName>
</protein>
<organism evidence="1 2">
    <name type="scientific">Flavonifractor plautii 1_3_50AFAA</name>
    <dbReference type="NCBI Taxonomy" id="742738"/>
    <lineage>
        <taxon>Bacteria</taxon>
        <taxon>Bacillati</taxon>
        <taxon>Bacillota</taxon>
        <taxon>Clostridia</taxon>
        <taxon>Eubacteriales</taxon>
        <taxon>Oscillospiraceae</taxon>
        <taxon>Flavonifractor</taxon>
    </lineage>
</organism>
<dbReference type="Proteomes" id="UP000029585">
    <property type="component" value="Unassembled WGS sequence"/>
</dbReference>
<dbReference type="HOGENOM" id="CLU_2218503_0_0_9"/>
<dbReference type="RefSeq" id="WP_044942938.1">
    <property type="nucleotide sequence ID" value="NZ_KN174166.1"/>
</dbReference>
<dbReference type="PATRIC" id="fig|742738.3.peg.3652"/>
<comment type="caution">
    <text evidence="1">The sequence shown here is derived from an EMBL/GenBank/DDBJ whole genome shotgun (WGS) entry which is preliminary data.</text>
</comment>
<keyword evidence="2" id="KW-1185">Reference proteome</keyword>